<name>A0ACC1Z3K1_MELAZ</name>
<proteinExistence type="predicted"/>
<sequence length="88" mass="9821">MLWLSRIHSKIGILESFALLGCGLSFDVFASLRKPLHLYVLNCFVRMIALPKMISVSEVIALPMSCAQLGSYVTIKIHRALFTTVCHV</sequence>
<reference evidence="1 2" key="1">
    <citation type="journal article" date="2023" name="Science">
        <title>Complex scaffold remodeling in plant triterpene biosynthesis.</title>
        <authorList>
            <person name="De La Pena R."/>
            <person name="Hodgson H."/>
            <person name="Liu J.C."/>
            <person name="Stephenson M.J."/>
            <person name="Martin A.C."/>
            <person name="Owen C."/>
            <person name="Harkess A."/>
            <person name="Leebens-Mack J."/>
            <person name="Jimenez L.E."/>
            <person name="Osbourn A."/>
            <person name="Sattely E.S."/>
        </authorList>
    </citation>
    <scope>NUCLEOTIDE SEQUENCE [LARGE SCALE GENOMIC DNA]</scope>
    <source>
        <strain evidence="2">cv. JPN11</strain>
        <tissue evidence="1">Leaf</tissue>
    </source>
</reference>
<protein>
    <submittedName>
        <fullName evidence="1">Uncharacterized protein</fullName>
    </submittedName>
</protein>
<evidence type="ECO:0000313" key="2">
    <source>
        <dbReference type="Proteomes" id="UP001164539"/>
    </source>
</evidence>
<gene>
    <name evidence="1" type="ORF">OWV82_002997</name>
</gene>
<comment type="caution">
    <text evidence="1">The sequence shown here is derived from an EMBL/GenBank/DDBJ whole genome shotgun (WGS) entry which is preliminary data.</text>
</comment>
<accession>A0ACC1Z3K1</accession>
<evidence type="ECO:0000313" key="1">
    <source>
        <dbReference type="EMBL" id="KAJ4730353.1"/>
    </source>
</evidence>
<keyword evidence="2" id="KW-1185">Reference proteome</keyword>
<organism evidence="1 2">
    <name type="scientific">Melia azedarach</name>
    <name type="common">Chinaberry tree</name>
    <dbReference type="NCBI Taxonomy" id="155640"/>
    <lineage>
        <taxon>Eukaryota</taxon>
        <taxon>Viridiplantae</taxon>
        <taxon>Streptophyta</taxon>
        <taxon>Embryophyta</taxon>
        <taxon>Tracheophyta</taxon>
        <taxon>Spermatophyta</taxon>
        <taxon>Magnoliopsida</taxon>
        <taxon>eudicotyledons</taxon>
        <taxon>Gunneridae</taxon>
        <taxon>Pentapetalae</taxon>
        <taxon>rosids</taxon>
        <taxon>malvids</taxon>
        <taxon>Sapindales</taxon>
        <taxon>Meliaceae</taxon>
        <taxon>Melia</taxon>
    </lineage>
</organism>
<dbReference type="Proteomes" id="UP001164539">
    <property type="component" value="Chromosome 1"/>
</dbReference>
<dbReference type="EMBL" id="CM051394">
    <property type="protein sequence ID" value="KAJ4730353.1"/>
    <property type="molecule type" value="Genomic_DNA"/>
</dbReference>